<organism evidence="2 3">
    <name type="scientific">Rhynchospora tenuis</name>
    <dbReference type="NCBI Taxonomy" id="198213"/>
    <lineage>
        <taxon>Eukaryota</taxon>
        <taxon>Viridiplantae</taxon>
        <taxon>Streptophyta</taxon>
        <taxon>Embryophyta</taxon>
        <taxon>Tracheophyta</taxon>
        <taxon>Spermatophyta</taxon>
        <taxon>Magnoliopsida</taxon>
        <taxon>Liliopsida</taxon>
        <taxon>Poales</taxon>
        <taxon>Cyperaceae</taxon>
        <taxon>Cyperoideae</taxon>
        <taxon>Rhynchosporeae</taxon>
        <taxon>Rhynchospora</taxon>
    </lineage>
</organism>
<keyword evidence="1" id="KW-0472">Membrane</keyword>
<evidence type="ECO:0000313" key="2">
    <source>
        <dbReference type="EMBL" id="KAJ3686909.1"/>
    </source>
</evidence>
<evidence type="ECO:0000256" key="1">
    <source>
        <dbReference type="SAM" id="Phobius"/>
    </source>
</evidence>
<gene>
    <name evidence="2" type="ORF">LUZ61_016073</name>
</gene>
<proteinExistence type="predicted"/>
<evidence type="ECO:0000313" key="3">
    <source>
        <dbReference type="Proteomes" id="UP001210211"/>
    </source>
</evidence>
<dbReference type="PANTHER" id="PTHR31170:SF25">
    <property type="entry name" value="BNAA09G04570D PROTEIN"/>
    <property type="match status" value="1"/>
</dbReference>
<keyword evidence="3" id="KW-1185">Reference proteome</keyword>
<reference evidence="2 3" key="1">
    <citation type="journal article" date="2022" name="Cell">
        <title>Repeat-based holocentromeres influence genome architecture and karyotype evolution.</title>
        <authorList>
            <person name="Hofstatter P.G."/>
            <person name="Thangavel G."/>
            <person name="Lux T."/>
            <person name="Neumann P."/>
            <person name="Vondrak T."/>
            <person name="Novak P."/>
            <person name="Zhang M."/>
            <person name="Costa L."/>
            <person name="Castellani M."/>
            <person name="Scott A."/>
            <person name="Toegelov H."/>
            <person name="Fuchs J."/>
            <person name="Mata-Sucre Y."/>
            <person name="Dias Y."/>
            <person name="Vanzela A.L.L."/>
            <person name="Huettel B."/>
            <person name="Almeida C.C.S."/>
            <person name="Simkova H."/>
            <person name="Souza G."/>
            <person name="Pedrosa-Harand A."/>
            <person name="Macas J."/>
            <person name="Mayer K.F.X."/>
            <person name="Houben A."/>
            <person name="Marques A."/>
        </authorList>
    </citation>
    <scope>NUCLEOTIDE SEQUENCE [LARGE SCALE GENOMIC DNA]</scope>
    <source>
        <strain evidence="2">RhyTen1mFocal</strain>
    </source>
</reference>
<dbReference type="PANTHER" id="PTHR31170">
    <property type="entry name" value="BNAC04G53230D PROTEIN"/>
    <property type="match status" value="1"/>
</dbReference>
<dbReference type="InterPro" id="IPR004158">
    <property type="entry name" value="DUF247_pln"/>
</dbReference>
<dbReference type="Proteomes" id="UP001210211">
    <property type="component" value="Unassembled WGS sequence"/>
</dbReference>
<protein>
    <submittedName>
        <fullName evidence="2">Uncharacterized protein</fullName>
    </submittedName>
</protein>
<keyword evidence="1" id="KW-0812">Transmembrane</keyword>
<dbReference type="AlphaFoldDB" id="A0AAD5Z4V3"/>
<sequence length="497" mass="56933">MASAPMDLEKGGSSSNRMKIQSSLGGRLAPDLASISNEAGRSRDVTDISIGETIPRVTNCSNATSCFQRLPSNATRLRLLNQRNTVPMMVAIGPYHQACEGLYFSKKYKERVLRWMIQVFSLDENNFLNEMSNKRNDIVQQNNDLGLADISVEEFSKMLLLDSCFIFFILKRLGCGLIADVHEAIKGIQVQGDHAQLRQETSFLASDIFTHQEEIRVDLIMHENQIPFSVINDLLETYPVLKNFIDERSIEDLALLFFSEVYPKQNTDLNQHTKPKFLHLLHLFHWSRVPNQRKYAITKRERYRRPFVSSATELQHSGITFKRKNLGSFIDITFDEGCLKILGTINIPVIHINEYNGIIFYNLLAFEQKNTEFGGCFTAYSAWLAHLLQSEEDVKLFRKNRIVPNTPTPDNEVVQFFQDLKTESEITNLIPELYELFKMVRDHNEGTLNQCYGAFKLKYCSNFWITLGVVLFGVVTLVQTTFTVLSYFATLSGNKKN</sequence>
<dbReference type="EMBL" id="JAMRDG010000002">
    <property type="protein sequence ID" value="KAJ3686909.1"/>
    <property type="molecule type" value="Genomic_DNA"/>
</dbReference>
<dbReference type="Pfam" id="PF03140">
    <property type="entry name" value="DUF247"/>
    <property type="match status" value="1"/>
</dbReference>
<name>A0AAD5Z4V3_9POAL</name>
<keyword evidence="1" id="KW-1133">Transmembrane helix</keyword>
<comment type="caution">
    <text evidence="2">The sequence shown here is derived from an EMBL/GenBank/DDBJ whole genome shotgun (WGS) entry which is preliminary data.</text>
</comment>
<accession>A0AAD5Z4V3</accession>
<feature type="transmembrane region" description="Helical" evidence="1">
    <location>
        <begin position="463"/>
        <end position="489"/>
    </location>
</feature>